<name>A0A8J3PYA1_9ACTN</name>
<organism evidence="4 5">
    <name type="scientific">Planotetraspora kaengkrachanensis</name>
    <dbReference type="NCBI Taxonomy" id="575193"/>
    <lineage>
        <taxon>Bacteria</taxon>
        <taxon>Bacillati</taxon>
        <taxon>Actinomycetota</taxon>
        <taxon>Actinomycetes</taxon>
        <taxon>Streptosporangiales</taxon>
        <taxon>Streptosporangiaceae</taxon>
        <taxon>Planotetraspora</taxon>
    </lineage>
</organism>
<keyword evidence="5" id="KW-1185">Reference proteome</keyword>
<reference evidence="4 5" key="1">
    <citation type="submission" date="2021-01" db="EMBL/GenBank/DDBJ databases">
        <title>Whole genome shotgun sequence of Planotetraspora kaengkrachanensis NBRC 104272.</title>
        <authorList>
            <person name="Komaki H."/>
            <person name="Tamura T."/>
        </authorList>
    </citation>
    <scope>NUCLEOTIDE SEQUENCE [LARGE SCALE GENOMIC DNA]</scope>
    <source>
        <strain evidence="4 5">NBRC 104272</strain>
    </source>
</reference>
<comment type="caution">
    <text evidence="4">The sequence shown here is derived from an EMBL/GenBank/DDBJ whole genome shotgun (WGS) entry which is preliminary data.</text>
</comment>
<dbReference type="InterPro" id="IPR000917">
    <property type="entry name" value="Sulfatase_N"/>
</dbReference>
<protein>
    <submittedName>
        <fullName evidence="4">Sulfatase</fullName>
    </submittedName>
</protein>
<evidence type="ECO:0000259" key="3">
    <source>
        <dbReference type="Pfam" id="PF00884"/>
    </source>
</evidence>
<dbReference type="Proteomes" id="UP000630097">
    <property type="component" value="Unassembled WGS sequence"/>
</dbReference>
<evidence type="ECO:0000256" key="2">
    <source>
        <dbReference type="SAM" id="SignalP"/>
    </source>
</evidence>
<dbReference type="SUPFAM" id="SSF53649">
    <property type="entry name" value="Alkaline phosphatase-like"/>
    <property type="match status" value="1"/>
</dbReference>
<dbReference type="AlphaFoldDB" id="A0A8J3PYA1"/>
<dbReference type="CDD" id="cd16147">
    <property type="entry name" value="G6S"/>
    <property type="match status" value="1"/>
</dbReference>
<dbReference type="GO" id="GO:0008449">
    <property type="term" value="F:N-acetylglucosamine-6-sulfatase activity"/>
    <property type="evidence" value="ECO:0007669"/>
    <property type="project" value="InterPro"/>
</dbReference>
<evidence type="ECO:0000313" key="5">
    <source>
        <dbReference type="Proteomes" id="UP000630097"/>
    </source>
</evidence>
<keyword evidence="2" id="KW-0732">Signal</keyword>
<dbReference type="PIRSF" id="PIRSF036666">
    <property type="entry name" value="G6S"/>
    <property type="match status" value="1"/>
</dbReference>
<proteinExistence type="predicted"/>
<dbReference type="InterPro" id="IPR017850">
    <property type="entry name" value="Alkaline_phosphatase_core_sf"/>
</dbReference>
<evidence type="ECO:0000256" key="1">
    <source>
        <dbReference type="PIRSR" id="PIRSR036666-50"/>
    </source>
</evidence>
<feature type="domain" description="Sulfatase N-terminal" evidence="3">
    <location>
        <begin position="42"/>
        <end position="368"/>
    </location>
</feature>
<gene>
    <name evidence="4" type="ORF">Pka01_63850</name>
</gene>
<sequence>MFYAVPLSKRSRGWWPWLAGALVLCTAFSSAAHGEPAPAQRPNIVFILTDDLNTTDLQRFPNIWNLLARQGASFSHFFVTNPWCCPSRSSILRSQYVHSHGVVSNRPPTGGFPRFRPMEESTLGTWMHDAGYRTGLMGKYLNQYPMGAAWSYVPPGWDQWAVPVTRLYQEYGYALNENGTIFQYGNTAEDYLEDVISAKADRFVSQRGTDPFFLYLAPVAPHLPANHSPRHEFAFAGEPAPRTLSFDQQDLSAEPMWLQQRPPLTARAVRRIDTIYQNRARAMLGVDDMVGRLVSSLQQSGQLDNTYIFFASDNGFHLGQHRLEPGKTTPFEEDIRIPMIVRGPGIAPGSTIDQISSTVDLSPTFAELGRASTPGFTEGRSLVPLLQGRKVPWRDAALIEFVHAAYSPLCPPTYNALRTAQYAYVEYETGERQLYDLYADPNEMHNIAATADPQLVATLSARLAALHACSGASCRIADSTLPSEVRLARAPPARGGGAPPFA</sequence>
<dbReference type="GO" id="GO:0030203">
    <property type="term" value="P:glycosaminoglycan metabolic process"/>
    <property type="evidence" value="ECO:0007669"/>
    <property type="project" value="InterPro"/>
</dbReference>
<evidence type="ECO:0000313" key="4">
    <source>
        <dbReference type="EMBL" id="GIG83258.1"/>
    </source>
</evidence>
<dbReference type="Gene3D" id="3.40.720.10">
    <property type="entry name" value="Alkaline Phosphatase, subunit A"/>
    <property type="match status" value="1"/>
</dbReference>
<dbReference type="EMBL" id="BONV01000037">
    <property type="protein sequence ID" value="GIG83258.1"/>
    <property type="molecule type" value="Genomic_DNA"/>
</dbReference>
<feature type="modified residue" description="3-oxoalanine (Cys)" evidence="1">
    <location>
        <position position="84"/>
    </location>
</feature>
<feature type="chain" id="PRO_5038350398" evidence="2">
    <location>
        <begin position="32"/>
        <end position="502"/>
    </location>
</feature>
<feature type="signal peptide" evidence="2">
    <location>
        <begin position="1"/>
        <end position="31"/>
    </location>
</feature>
<dbReference type="Pfam" id="PF00884">
    <property type="entry name" value="Sulfatase"/>
    <property type="match status" value="1"/>
</dbReference>
<dbReference type="PANTHER" id="PTHR43108:SF8">
    <property type="entry name" value="SD21168P"/>
    <property type="match status" value="1"/>
</dbReference>
<comment type="PTM">
    <text evidence="1">The conversion to 3-oxoalanine (also known as C-formylglycine, FGly), of a serine or cysteine residue in prokaryotes and of a cysteine residue in eukaryotes, is critical for catalytic activity.</text>
</comment>
<dbReference type="PANTHER" id="PTHR43108">
    <property type="entry name" value="N-ACETYLGLUCOSAMINE-6-SULFATASE FAMILY MEMBER"/>
    <property type="match status" value="1"/>
</dbReference>
<accession>A0A8J3PYA1</accession>
<dbReference type="InterPro" id="IPR012251">
    <property type="entry name" value="GlcNAc_6-SO4ase"/>
</dbReference>